<dbReference type="AlphaFoldDB" id="A0A7J5B0S1"/>
<gene>
    <name evidence="2" type="ORF">F8O03_09770</name>
</gene>
<name>A0A7J5B0S1_9MICO</name>
<comment type="caution">
    <text evidence="2">The sequence shown here is derived from an EMBL/GenBank/DDBJ whole genome shotgun (WGS) entry which is preliminary data.</text>
</comment>
<proteinExistence type="predicted"/>
<feature type="transmembrane region" description="Helical" evidence="1">
    <location>
        <begin position="12"/>
        <end position="42"/>
    </location>
</feature>
<organism evidence="2 3">
    <name type="scientific">Pseudoclavibacter terrae</name>
    <dbReference type="NCBI Taxonomy" id="1530195"/>
    <lineage>
        <taxon>Bacteria</taxon>
        <taxon>Bacillati</taxon>
        <taxon>Actinomycetota</taxon>
        <taxon>Actinomycetes</taxon>
        <taxon>Micrococcales</taxon>
        <taxon>Microbacteriaceae</taxon>
        <taxon>Pseudoclavibacter</taxon>
    </lineage>
</organism>
<keyword evidence="3" id="KW-1185">Reference proteome</keyword>
<keyword evidence="1" id="KW-0812">Transmembrane</keyword>
<evidence type="ECO:0000313" key="3">
    <source>
        <dbReference type="Proteomes" id="UP000490386"/>
    </source>
</evidence>
<dbReference type="OrthoDB" id="4570571at2"/>
<protein>
    <submittedName>
        <fullName evidence="2">DUF2273 domain-containing protein</fullName>
    </submittedName>
</protein>
<reference evidence="2 3" key="1">
    <citation type="submission" date="2019-09" db="EMBL/GenBank/DDBJ databases">
        <title>Phylogeny of genus Pseudoclavibacter and closely related genus.</title>
        <authorList>
            <person name="Li Y."/>
        </authorList>
    </citation>
    <scope>NUCLEOTIDE SEQUENCE [LARGE SCALE GENOMIC DNA]</scope>
    <source>
        <strain evidence="2 3">THG-MD12</strain>
    </source>
</reference>
<sequence>MNTASLTRTGILIGAVLALTWIILGFWAFFFVAIAMIVGGIIGRILEGKLDATALVDVIRGRNTSS</sequence>
<keyword evidence="1" id="KW-1133">Transmembrane helix</keyword>
<dbReference type="Proteomes" id="UP000490386">
    <property type="component" value="Unassembled WGS sequence"/>
</dbReference>
<accession>A0A7J5B0S1</accession>
<dbReference type="Pfam" id="PF10031">
    <property type="entry name" value="DUF2273"/>
    <property type="match status" value="1"/>
</dbReference>
<dbReference type="RefSeq" id="WP_104285408.1">
    <property type="nucleotide sequence ID" value="NZ_CANKVH010000006.1"/>
</dbReference>
<dbReference type="InterPro" id="IPR018730">
    <property type="entry name" value="DUF2273"/>
</dbReference>
<keyword evidence="1" id="KW-0472">Membrane</keyword>
<dbReference type="EMBL" id="WBJX01000003">
    <property type="protein sequence ID" value="KAB1637507.1"/>
    <property type="molecule type" value="Genomic_DNA"/>
</dbReference>
<evidence type="ECO:0000256" key="1">
    <source>
        <dbReference type="SAM" id="Phobius"/>
    </source>
</evidence>
<evidence type="ECO:0000313" key="2">
    <source>
        <dbReference type="EMBL" id="KAB1637507.1"/>
    </source>
</evidence>